<feature type="transmembrane region" description="Helical" evidence="6">
    <location>
        <begin position="122"/>
        <end position="138"/>
    </location>
</feature>
<dbReference type="Pfam" id="PF04138">
    <property type="entry name" value="GtrA_DPMS_TM"/>
    <property type="match status" value="1"/>
</dbReference>
<keyword evidence="5 6" id="KW-0472">Membrane</keyword>
<proteinExistence type="inferred from homology"/>
<feature type="transmembrane region" description="Helical" evidence="6">
    <location>
        <begin position="21"/>
        <end position="39"/>
    </location>
</feature>
<keyword evidence="3 6" id="KW-0812">Transmembrane</keyword>
<evidence type="ECO:0000256" key="5">
    <source>
        <dbReference type="ARBA" id="ARBA00023136"/>
    </source>
</evidence>
<evidence type="ECO:0000256" key="4">
    <source>
        <dbReference type="ARBA" id="ARBA00022989"/>
    </source>
</evidence>
<comment type="subcellular location">
    <subcellularLocation>
        <location evidence="1">Membrane</location>
        <topology evidence="1">Multi-pass membrane protein</topology>
    </subcellularLocation>
</comment>
<sequence>MNSLTLILENYLKRTNSFIRFLLVGIMNTLTGISLMLFLLNVTGLSYWLSTFFGNSAGAVVSYFLNRSFTFQSNSKITKSLPRFITVILVCYFISFTVSHIAAEIISDLSFFSYLFLSNENLAVFIGTGFYTVMNYFGQKHLVFN</sequence>
<evidence type="ECO:0000313" key="9">
    <source>
        <dbReference type="Proteomes" id="UP000681027"/>
    </source>
</evidence>
<comment type="caution">
    <text evidence="8">The sequence shown here is derived from an EMBL/GenBank/DDBJ whole genome shotgun (WGS) entry which is preliminary data.</text>
</comment>
<accession>A0ABS5NTD6</accession>
<dbReference type="EMBL" id="JAGYPM010000003">
    <property type="protein sequence ID" value="MBS4190821.1"/>
    <property type="molecule type" value="Genomic_DNA"/>
</dbReference>
<dbReference type="PANTHER" id="PTHR38459:SF1">
    <property type="entry name" value="PROPHAGE BACTOPRENOL-LINKED GLUCOSE TRANSLOCASE HOMOLOG"/>
    <property type="match status" value="1"/>
</dbReference>
<gene>
    <name evidence="8" type="ORF">KHA94_11565</name>
</gene>
<dbReference type="InterPro" id="IPR051401">
    <property type="entry name" value="GtrA_CellWall_Glycosyl"/>
</dbReference>
<evidence type="ECO:0000313" key="8">
    <source>
        <dbReference type="EMBL" id="MBS4190821.1"/>
    </source>
</evidence>
<dbReference type="PANTHER" id="PTHR38459">
    <property type="entry name" value="PROPHAGE BACTOPRENOL-LINKED GLUCOSE TRANSLOCASE HOMOLOG"/>
    <property type="match status" value="1"/>
</dbReference>
<evidence type="ECO:0000256" key="6">
    <source>
        <dbReference type="SAM" id="Phobius"/>
    </source>
</evidence>
<organism evidence="8 9">
    <name type="scientific">Cytobacillus citreus</name>
    <dbReference type="NCBI Taxonomy" id="2833586"/>
    <lineage>
        <taxon>Bacteria</taxon>
        <taxon>Bacillati</taxon>
        <taxon>Bacillota</taxon>
        <taxon>Bacilli</taxon>
        <taxon>Bacillales</taxon>
        <taxon>Bacillaceae</taxon>
        <taxon>Cytobacillus</taxon>
    </lineage>
</organism>
<evidence type="ECO:0000256" key="2">
    <source>
        <dbReference type="ARBA" id="ARBA00009399"/>
    </source>
</evidence>
<keyword evidence="4 6" id="KW-1133">Transmembrane helix</keyword>
<feature type="transmembrane region" description="Helical" evidence="6">
    <location>
        <begin position="84"/>
        <end position="102"/>
    </location>
</feature>
<dbReference type="Proteomes" id="UP000681027">
    <property type="component" value="Unassembled WGS sequence"/>
</dbReference>
<protein>
    <submittedName>
        <fullName evidence="8">GtrA family protein</fullName>
    </submittedName>
</protein>
<evidence type="ECO:0000256" key="1">
    <source>
        <dbReference type="ARBA" id="ARBA00004141"/>
    </source>
</evidence>
<keyword evidence="9" id="KW-1185">Reference proteome</keyword>
<feature type="transmembrane region" description="Helical" evidence="6">
    <location>
        <begin position="45"/>
        <end position="64"/>
    </location>
</feature>
<dbReference type="RefSeq" id="WP_213102310.1">
    <property type="nucleotide sequence ID" value="NZ_JAGYPM010000003.1"/>
</dbReference>
<evidence type="ECO:0000256" key="3">
    <source>
        <dbReference type="ARBA" id="ARBA00022692"/>
    </source>
</evidence>
<dbReference type="InterPro" id="IPR007267">
    <property type="entry name" value="GtrA_DPMS_TM"/>
</dbReference>
<evidence type="ECO:0000259" key="7">
    <source>
        <dbReference type="Pfam" id="PF04138"/>
    </source>
</evidence>
<feature type="domain" description="GtrA/DPMS transmembrane" evidence="7">
    <location>
        <begin position="20"/>
        <end position="144"/>
    </location>
</feature>
<reference evidence="8 9" key="1">
    <citation type="submission" date="2021-05" db="EMBL/GenBank/DDBJ databases">
        <title>Novel Bacillus species.</title>
        <authorList>
            <person name="Liu G."/>
        </authorList>
    </citation>
    <scope>NUCLEOTIDE SEQUENCE [LARGE SCALE GENOMIC DNA]</scope>
    <source>
        <strain evidence="8 9">FJAT-49705</strain>
    </source>
</reference>
<name>A0ABS5NTD6_9BACI</name>
<comment type="similarity">
    <text evidence="2">Belongs to the GtrA family.</text>
</comment>